<dbReference type="KEGG" id="hcu:MUN79_19910"/>
<protein>
    <submittedName>
        <fullName evidence="3">Uncharacterized protein</fullName>
    </submittedName>
</protein>
<dbReference type="Proteomes" id="UP000831796">
    <property type="component" value="Chromosome"/>
</dbReference>
<feature type="region of interest" description="Disordered" evidence="2">
    <location>
        <begin position="100"/>
        <end position="125"/>
    </location>
</feature>
<reference evidence="3" key="1">
    <citation type="submission" date="2022-04" db="EMBL/GenBank/DDBJ databases">
        <title>Hymenobacter sp. isolated from the air.</title>
        <authorList>
            <person name="Won M."/>
            <person name="Lee C.-M."/>
            <person name="Woen H.-Y."/>
            <person name="Kwon S.-W."/>
        </authorList>
    </citation>
    <scope>NUCLEOTIDE SEQUENCE</scope>
    <source>
        <strain evidence="3">5116S-3</strain>
    </source>
</reference>
<organism evidence="3 4">
    <name type="scientific">Hymenobacter cellulosilyticus</name>
    <dbReference type="NCBI Taxonomy" id="2932248"/>
    <lineage>
        <taxon>Bacteria</taxon>
        <taxon>Pseudomonadati</taxon>
        <taxon>Bacteroidota</taxon>
        <taxon>Cytophagia</taxon>
        <taxon>Cytophagales</taxon>
        <taxon>Hymenobacteraceae</taxon>
        <taxon>Hymenobacter</taxon>
    </lineage>
</organism>
<evidence type="ECO:0000313" key="4">
    <source>
        <dbReference type="Proteomes" id="UP000831796"/>
    </source>
</evidence>
<evidence type="ECO:0000256" key="1">
    <source>
        <dbReference type="SAM" id="Coils"/>
    </source>
</evidence>
<evidence type="ECO:0000256" key="2">
    <source>
        <dbReference type="SAM" id="MobiDB-lite"/>
    </source>
</evidence>
<dbReference type="RefSeq" id="WP_244674336.1">
    <property type="nucleotide sequence ID" value="NZ_CP095046.1"/>
</dbReference>
<proteinExistence type="predicted"/>
<accession>A0A8T9Q7C7</accession>
<dbReference type="EMBL" id="CP095046">
    <property type="protein sequence ID" value="UOQ70923.1"/>
    <property type="molecule type" value="Genomic_DNA"/>
</dbReference>
<gene>
    <name evidence="3" type="ORF">MUN79_19910</name>
</gene>
<sequence>MAYKARESDSIIKAQSRLNGLRAIDPSGKLDLGNGHTIAAYEAEVATAQATLTKYNEALKMLAGLKNSVDEAEKKLDALSSAMLTAVGLRYTKDSTEYEQVGGVRTSDRQKPGRKVGVRPANAPV</sequence>
<keyword evidence="4" id="KW-1185">Reference proteome</keyword>
<dbReference type="AlphaFoldDB" id="A0A8T9Q7C7"/>
<keyword evidence="1" id="KW-0175">Coiled coil</keyword>
<feature type="coiled-coil region" evidence="1">
    <location>
        <begin position="38"/>
        <end position="82"/>
    </location>
</feature>
<evidence type="ECO:0000313" key="3">
    <source>
        <dbReference type="EMBL" id="UOQ70923.1"/>
    </source>
</evidence>
<name>A0A8T9Q7C7_9BACT</name>